<name>A0A2N7W199_9BURK</name>
<proteinExistence type="predicted"/>
<accession>A0A2N7W199</accession>
<dbReference type="InterPro" id="IPR005586">
    <property type="entry name" value="ABC_trans_aux"/>
</dbReference>
<evidence type="ECO:0000313" key="3">
    <source>
        <dbReference type="EMBL" id="PMS23162.1"/>
    </source>
</evidence>
<feature type="domain" description="ABC-type transport auxiliary lipoprotein component" evidence="2">
    <location>
        <begin position="43"/>
        <end position="204"/>
    </location>
</feature>
<evidence type="ECO:0000313" key="4">
    <source>
        <dbReference type="Proteomes" id="UP000235616"/>
    </source>
</evidence>
<organism evidence="3 4">
    <name type="scientific">Trinickia dabaoshanensis</name>
    <dbReference type="NCBI Taxonomy" id="564714"/>
    <lineage>
        <taxon>Bacteria</taxon>
        <taxon>Pseudomonadati</taxon>
        <taxon>Pseudomonadota</taxon>
        <taxon>Betaproteobacteria</taxon>
        <taxon>Burkholderiales</taxon>
        <taxon>Burkholderiaceae</taxon>
        <taxon>Trinickia</taxon>
    </lineage>
</organism>
<dbReference type="RefSeq" id="WP_102643851.1">
    <property type="nucleotide sequence ID" value="NZ_PNYA01000002.1"/>
</dbReference>
<feature type="compositionally biased region" description="Polar residues" evidence="1">
    <location>
        <begin position="225"/>
        <end position="238"/>
    </location>
</feature>
<dbReference type="AlphaFoldDB" id="A0A2N7W199"/>
<evidence type="ECO:0000259" key="2">
    <source>
        <dbReference type="Pfam" id="PF03886"/>
    </source>
</evidence>
<evidence type="ECO:0000256" key="1">
    <source>
        <dbReference type="SAM" id="MobiDB-lite"/>
    </source>
</evidence>
<gene>
    <name evidence="3" type="ORF">C0Z18_02855</name>
</gene>
<dbReference type="Pfam" id="PF03886">
    <property type="entry name" value="ABC_trans_aux"/>
    <property type="match status" value="1"/>
</dbReference>
<comment type="caution">
    <text evidence="3">The sequence shown here is derived from an EMBL/GenBank/DDBJ whole genome shotgun (WGS) entry which is preliminary data.</text>
</comment>
<protein>
    <recommendedName>
        <fullName evidence="2">ABC-type transport auxiliary lipoprotein component domain-containing protein</fullName>
    </recommendedName>
</protein>
<dbReference type="OrthoDB" id="1494661at2"/>
<dbReference type="SUPFAM" id="SSF159594">
    <property type="entry name" value="XCC0632-like"/>
    <property type="match status" value="1"/>
</dbReference>
<dbReference type="EMBL" id="PNYA01000002">
    <property type="protein sequence ID" value="PMS23162.1"/>
    <property type="molecule type" value="Genomic_DNA"/>
</dbReference>
<sequence>MKRHRFAPRRRPLASIGAYAACAAWLGAALLSGCASSPSSRFYTLGGPSQTERAPTAPAAKPPAFLIEVPAVDVPAQVARNQLVVSESATRVDVLEQERWASLPADEIRRALSADLAAQLGTFDVFGSPHPENVPVYRISVNVSRLESWPGSRTVLDSVWSVRSLRTQTLVTCHTVQRETVGAGYDALVAGHRRAVGELSDSIASVVRALASGARAPAPGGLDCSTGSSGTEASHGTP</sequence>
<feature type="region of interest" description="Disordered" evidence="1">
    <location>
        <begin position="215"/>
        <end position="238"/>
    </location>
</feature>
<reference evidence="3 4" key="1">
    <citation type="submission" date="2018-01" db="EMBL/GenBank/DDBJ databases">
        <title>Whole genome analyses suggest that Burkholderia sensu lato contains two further novel genera in the rhizoxinica-symbiotica group Mycetohabitans gen. nov., and Trinickia gen. nov.: implications for the evolution of diazotrophy and nodulation in the Burkholderiaceae.</title>
        <authorList>
            <person name="Estrada-de los Santos P."/>
            <person name="Palmer M."/>
            <person name="Chavez-Ramirez B."/>
            <person name="Beukes C."/>
            <person name="Steenkamp E.T."/>
            <person name="Hirsch A.M."/>
            <person name="Manyaka P."/>
            <person name="Maluk M."/>
            <person name="Lafos M."/>
            <person name="Crook M."/>
            <person name="Gross E."/>
            <person name="Simon M.F."/>
            <person name="Bueno dos Reis Junior F."/>
            <person name="Poole P.S."/>
            <person name="Venter S.N."/>
            <person name="James E.K."/>
        </authorList>
    </citation>
    <scope>NUCLEOTIDE SEQUENCE [LARGE SCALE GENOMIC DNA]</scope>
    <source>
        <strain evidence="3 4">GIMN1.004</strain>
    </source>
</reference>
<dbReference type="PROSITE" id="PS51257">
    <property type="entry name" value="PROKAR_LIPOPROTEIN"/>
    <property type="match status" value="1"/>
</dbReference>
<dbReference type="Proteomes" id="UP000235616">
    <property type="component" value="Unassembled WGS sequence"/>
</dbReference>
<dbReference type="Gene3D" id="3.40.50.10610">
    <property type="entry name" value="ABC-type transport auxiliary lipoprotein component"/>
    <property type="match status" value="1"/>
</dbReference>
<keyword evidence="4" id="KW-1185">Reference proteome</keyword>